<organism evidence="2 3">
    <name type="scientific">Pseudoxanthomonas kaohsiungensis</name>
    <dbReference type="NCBI Taxonomy" id="283923"/>
    <lineage>
        <taxon>Bacteria</taxon>
        <taxon>Pseudomonadati</taxon>
        <taxon>Pseudomonadota</taxon>
        <taxon>Gammaproteobacteria</taxon>
        <taxon>Lysobacterales</taxon>
        <taxon>Lysobacteraceae</taxon>
        <taxon>Pseudoxanthomonas</taxon>
    </lineage>
</organism>
<dbReference type="InterPro" id="IPR036286">
    <property type="entry name" value="LexA/Signal_pep-like_sf"/>
</dbReference>
<comment type="caution">
    <text evidence="2">The sequence shown here is derived from an EMBL/GenBank/DDBJ whole genome shotgun (WGS) entry which is preliminary data.</text>
</comment>
<name>A0ABW3LVQ8_9GAMM</name>
<protein>
    <submittedName>
        <fullName evidence="2">LexA family protein</fullName>
    </submittedName>
</protein>
<dbReference type="Proteomes" id="UP001597033">
    <property type="component" value="Unassembled WGS sequence"/>
</dbReference>
<proteinExistence type="predicted"/>
<dbReference type="PANTHER" id="PTHR33516:SF2">
    <property type="entry name" value="LEXA REPRESSOR-RELATED"/>
    <property type="match status" value="1"/>
</dbReference>
<sequence>MNSLPSPAIVPLAACRIDLSHLPLRFLGMRASCGFPSPAEDFMEEDLDLNELCIRNPPATFFAQAEGDSMRGFGIHAGDKLVVDRSINAKSGHIALVLWDGGFCVKQLRIRRSGVELVSGDGSPPVFVGDEAELQVWGVVTYSFRNHLGR</sequence>
<evidence type="ECO:0000259" key="1">
    <source>
        <dbReference type="Pfam" id="PF00717"/>
    </source>
</evidence>
<gene>
    <name evidence="2" type="ORF">ACFQ2N_09310</name>
</gene>
<feature type="domain" description="Peptidase S24/S26A/S26B/S26C" evidence="1">
    <location>
        <begin position="30"/>
        <end position="140"/>
    </location>
</feature>
<dbReference type="RefSeq" id="WP_162376087.1">
    <property type="nucleotide sequence ID" value="NZ_JBHTKN010000005.1"/>
</dbReference>
<dbReference type="NCBIfam" id="NF007621">
    <property type="entry name" value="PRK10276.1"/>
    <property type="match status" value="1"/>
</dbReference>
<dbReference type="InterPro" id="IPR015927">
    <property type="entry name" value="Peptidase_S24_S26A/B/C"/>
</dbReference>
<dbReference type="Pfam" id="PF00717">
    <property type="entry name" value="Peptidase_S24"/>
    <property type="match status" value="1"/>
</dbReference>
<dbReference type="EMBL" id="JBHTKN010000005">
    <property type="protein sequence ID" value="MFD1042541.1"/>
    <property type="molecule type" value="Genomic_DNA"/>
</dbReference>
<evidence type="ECO:0000313" key="2">
    <source>
        <dbReference type="EMBL" id="MFD1042541.1"/>
    </source>
</evidence>
<accession>A0ABW3LVQ8</accession>
<dbReference type="Gene3D" id="2.10.109.10">
    <property type="entry name" value="Umud Fragment, subunit A"/>
    <property type="match status" value="1"/>
</dbReference>
<dbReference type="CDD" id="cd06529">
    <property type="entry name" value="S24_LexA-like"/>
    <property type="match status" value="1"/>
</dbReference>
<dbReference type="SUPFAM" id="SSF51306">
    <property type="entry name" value="LexA/Signal peptidase"/>
    <property type="match status" value="1"/>
</dbReference>
<evidence type="ECO:0000313" key="3">
    <source>
        <dbReference type="Proteomes" id="UP001597033"/>
    </source>
</evidence>
<keyword evidence="3" id="KW-1185">Reference proteome</keyword>
<dbReference type="PANTHER" id="PTHR33516">
    <property type="entry name" value="LEXA REPRESSOR"/>
    <property type="match status" value="1"/>
</dbReference>
<reference evidence="3" key="1">
    <citation type="journal article" date="2019" name="Int. J. Syst. Evol. Microbiol.">
        <title>The Global Catalogue of Microorganisms (GCM) 10K type strain sequencing project: providing services to taxonomists for standard genome sequencing and annotation.</title>
        <authorList>
            <consortium name="The Broad Institute Genomics Platform"/>
            <consortium name="The Broad Institute Genome Sequencing Center for Infectious Disease"/>
            <person name="Wu L."/>
            <person name="Ma J."/>
        </authorList>
    </citation>
    <scope>NUCLEOTIDE SEQUENCE [LARGE SCALE GENOMIC DNA]</scope>
    <source>
        <strain evidence="3">CCUG 55854</strain>
    </source>
</reference>
<dbReference type="InterPro" id="IPR039418">
    <property type="entry name" value="LexA-like"/>
</dbReference>
<dbReference type="InterPro" id="IPR050077">
    <property type="entry name" value="LexA_repressor"/>
</dbReference>